<proteinExistence type="predicted"/>
<sequence>MLNILLMIILLIIIIIFIILLFGIRLTGRWLKVDSKYDGCIEVLIFKKLKVYTFDLTSDDDDDDDEESDEEDEGRDLKELFELVKPCFNDLKTFFHEFLDAVNINRLENDVIIGFSSFAKTGEYIGYIWAIFAVLMGMIPNSRLGVEPSFADQTLNIKGYVNIDISILKLIMPLLKLISKKQIRTLIRGVLNG</sequence>
<evidence type="ECO:0000313" key="2">
    <source>
        <dbReference type="EMBL" id="MBE6505431.1"/>
    </source>
</evidence>
<protein>
    <submittedName>
        <fullName evidence="2">DUF2953 domain-containing protein</fullName>
    </submittedName>
</protein>
<feature type="transmembrane region" description="Helical" evidence="1">
    <location>
        <begin position="160"/>
        <end position="178"/>
    </location>
</feature>
<gene>
    <name evidence="2" type="ORF">E7Z73_06785</name>
</gene>
<dbReference type="InterPro" id="IPR021338">
    <property type="entry name" value="DUF2953"/>
</dbReference>
<keyword evidence="1" id="KW-0472">Membrane</keyword>
<dbReference type="Proteomes" id="UP000762703">
    <property type="component" value="Unassembled WGS sequence"/>
</dbReference>
<accession>A0A8T3VKY2</accession>
<evidence type="ECO:0000256" key="1">
    <source>
        <dbReference type="SAM" id="Phobius"/>
    </source>
</evidence>
<feature type="transmembrane region" description="Helical" evidence="1">
    <location>
        <begin position="124"/>
        <end position="140"/>
    </location>
</feature>
<feature type="transmembrane region" description="Helical" evidence="1">
    <location>
        <begin position="6"/>
        <end position="26"/>
    </location>
</feature>
<comment type="caution">
    <text evidence="2">The sequence shown here is derived from an EMBL/GenBank/DDBJ whole genome shotgun (WGS) entry which is preliminary data.</text>
</comment>
<reference evidence="2" key="1">
    <citation type="submission" date="2019-04" db="EMBL/GenBank/DDBJ databases">
        <title>Evolution of Biomass-Degrading Anaerobic Consortia Revealed by Metagenomics.</title>
        <authorList>
            <person name="Peng X."/>
        </authorList>
    </citation>
    <scope>NUCLEOTIDE SEQUENCE</scope>
    <source>
        <strain evidence="2">SIG12</strain>
    </source>
</reference>
<name>A0A8T3VKY2_9EURY</name>
<organism evidence="2 3">
    <name type="scientific">Methanobrevibacter millerae</name>
    <dbReference type="NCBI Taxonomy" id="230361"/>
    <lineage>
        <taxon>Archaea</taxon>
        <taxon>Methanobacteriati</taxon>
        <taxon>Methanobacteriota</taxon>
        <taxon>Methanomada group</taxon>
        <taxon>Methanobacteria</taxon>
        <taxon>Methanobacteriales</taxon>
        <taxon>Methanobacteriaceae</taxon>
        <taxon>Methanobrevibacter</taxon>
    </lineage>
</organism>
<dbReference type="Pfam" id="PF11167">
    <property type="entry name" value="DUF2953"/>
    <property type="match status" value="1"/>
</dbReference>
<evidence type="ECO:0000313" key="3">
    <source>
        <dbReference type="Proteomes" id="UP000762703"/>
    </source>
</evidence>
<dbReference type="EMBL" id="SUTE01000051">
    <property type="protein sequence ID" value="MBE6505431.1"/>
    <property type="molecule type" value="Genomic_DNA"/>
</dbReference>
<keyword evidence="1" id="KW-1133">Transmembrane helix</keyword>
<dbReference type="AlphaFoldDB" id="A0A8T3VKY2"/>
<keyword evidence="1" id="KW-0812">Transmembrane</keyword>